<comment type="catalytic activity">
    <reaction evidence="4">
        <text>(R)-pantoate + NADP(+) = 2-dehydropantoate + NADPH + H(+)</text>
        <dbReference type="Rhea" id="RHEA:16233"/>
        <dbReference type="ChEBI" id="CHEBI:11561"/>
        <dbReference type="ChEBI" id="CHEBI:15378"/>
        <dbReference type="ChEBI" id="CHEBI:15980"/>
        <dbReference type="ChEBI" id="CHEBI:57783"/>
        <dbReference type="ChEBI" id="CHEBI:58349"/>
        <dbReference type="EC" id="1.1.1.169"/>
    </reaction>
</comment>
<dbReference type="PANTHER" id="PTHR21708:SF26">
    <property type="entry name" value="2-DEHYDROPANTOATE 2-REDUCTASE"/>
    <property type="match status" value="1"/>
</dbReference>
<evidence type="ECO:0000313" key="8">
    <source>
        <dbReference type="EMBL" id="MFC4387071.1"/>
    </source>
</evidence>
<dbReference type="EMBL" id="JBHSDV010000001">
    <property type="protein sequence ID" value="MFC4387071.1"/>
    <property type="molecule type" value="Genomic_DNA"/>
</dbReference>
<name>A0ABV8VVG9_9BACI</name>
<keyword evidence="4" id="KW-0566">Pantothenate biosynthesis</keyword>
<reference evidence="9" key="1">
    <citation type="journal article" date="2019" name="Int. J. Syst. Evol. Microbiol.">
        <title>The Global Catalogue of Microorganisms (GCM) 10K type strain sequencing project: providing services to taxonomists for standard genome sequencing and annotation.</title>
        <authorList>
            <consortium name="The Broad Institute Genomics Platform"/>
            <consortium name="The Broad Institute Genome Sequencing Center for Infectious Disease"/>
            <person name="Wu L."/>
            <person name="Ma J."/>
        </authorList>
    </citation>
    <scope>NUCLEOTIDE SEQUENCE [LARGE SCALE GENOMIC DNA]</scope>
    <source>
        <strain evidence="9">KACC 14058</strain>
    </source>
</reference>
<comment type="function">
    <text evidence="4">Catalyzes the NADPH-dependent reduction of ketopantoate into pantoic acid.</text>
</comment>
<dbReference type="Gene3D" id="1.10.1040.10">
    <property type="entry name" value="N-(1-d-carboxylethyl)-l-norvaline Dehydrogenase, domain 2"/>
    <property type="match status" value="1"/>
</dbReference>
<feature type="coiled-coil region" evidence="5">
    <location>
        <begin position="217"/>
        <end position="244"/>
    </location>
</feature>
<dbReference type="InterPro" id="IPR008927">
    <property type="entry name" value="6-PGluconate_DH-like_C_sf"/>
</dbReference>
<dbReference type="Proteomes" id="UP001595880">
    <property type="component" value="Unassembled WGS sequence"/>
</dbReference>
<evidence type="ECO:0000259" key="6">
    <source>
        <dbReference type="Pfam" id="PF02558"/>
    </source>
</evidence>
<dbReference type="PANTHER" id="PTHR21708">
    <property type="entry name" value="PROBABLE 2-DEHYDROPANTOATE 2-REDUCTASE"/>
    <property type="match status" value="1"/>
</dbReference>
<sequence>MHIAIIGAGALGTYFGARWLDAGADVTFIVRENRWKQIQKNGLAVHSVLGDTNVDHATYMKDPSKAKDVDVIVLAVKGYHLDGVIPTIKQMISDKTFILPILNGFEHYATLQETFGEERVLGGLANIIATLNEKGHVEHTSNIHELRFGILHNKQAGICERLAKLSEKSNMHAIYSDTILKDIWYKYMFITAFSGITTATDCAIGQIRRTPETMEIVTKLLNEMKQIANRNEELLNELDVKKAIKTLETLHEDATSSMHQDYRKGLTIELDHLQGYSLQLAKDNHINTPYLETIYSLIKAKVE</sequence>
<comment type="caution">
    <text evidence="8">The sequence shown here is derived from an EMBL/GenBank/DDBJ whole genome shotgun (WGS) entry which is preliminary data.</text>
</comment>
<organism evidence="8 9">
    <name type="scientific">Gracilibacillus marinus</name>
    <dbReference type="NCBI Taxonomy" id="630535"/>
    <lineage>
        <taxon>Bacteria</taxon>
        <taxon>Bacillati</taxon>
        <taxon>Bacillota</taxon>
        <taxon>Bacilli</taxon>
        <taxon>Bacillales</taxon>
        <taxon>Bacillaceae</taxon>
        <taxon>Gracilibacillus</taxon>
    </lineage>
</organism>
<dbReference type="Gene3D" id="3.40.50.720">
    <property type="entry name" value="NAD(P)-binding Rossmann-like Domain"/>
    <property type="match status" value="1"/>
</dbReference>
<evidence type="ECO:0000256" key="4">
    <source>
        <dbReference type="RuleBase" id="RU362068"/>
    </source>
</evidence>
<dbReference type="InterPro" id="IPR003710">
    <property type="entry name" value="ApbA"/>
</dbReference>
<evidence type="ECO:0000256" key="2">
    <source>
        <dbReference type="ARBA" id="ARBA00022857"/>
    </source>
</evidence>
<dbReference type="Pfam" id="PF08546">
    <property type="entry name" value="ApbA_C"/>
    <property type="match status" value="1"/>
</dbReference>
<evidence type="ECO:0000256" key="5">
    <source>
        <dbReference type="SAM" id="Coils"/>
    </source>
</evidence>
<dbReference type="InterPro" id="IPR013752">
    <property type="entry name" value="KPA_reductase"/>
</dbReference>
<keyword evidence="9" id="KW-1185">Reference proteome</keyword>
<feature type="domain" description="Ketopantoate reductase C-terminal" evidence="7">
    <location>
        <begin position="179"/>
        <end position="301"/>
    </location>
</feature>
<dbReference type="NCBIfam" id="TIGR00745">
    <property type="entry name" value="apbA_panE"/>
    <property type="match status" value="1"/>
</dbReference>
<dbReference type="InterPro" id="IPR036291">
    <property type="entry name" value="NAD(P)-bd_dom_sf"/>
</dbReference>
<comment type="pathway">
    <text evidence="4">Cofactor biosynthesis; (R)-pantothenate biosynthesis; (R)-pantoate from 3-methyl-2-oxobutanoate: step 2/2.</text>
</comment>
<evidence type="ECO:0000256" key="3">
    <source>
        <dbReference type="ARBA" id="ARBA00023002"/>
    </source>
</evidence>
<evidence type="ECO:0000256" key="1">
    <source>
        <dbReference type="ARBA" id="ARBA00007870"/>
    </source>
</evidence>
<proteinExistence type="inferred from homology"/>
<comment type="similarity">
    <text evidence="1 4">Belongs to the ketopantoate reductase family.</text>
</comment>
<dbReference type="Pfam" id="PF02558">
    <property type="entry name" value="ApbA"/>
    <property type="match status" value="1"/>
</dbReference>
<gene>
    <name evidence="8" type="ORF">ACFOZ1_04530</name>
</gene>
<dbReference type="RefSeq" id="WP_390196420.1">
    <property type="nucleotide sequence ID" value="NZ_JBHSDV010000001.1"/>
</dbReference>
<dbReference type="SUPFAM" id="SSF48179">
    <property type="entry name" value="6-phosphogluconate dehydrogenase C-terminal domain-like"/>
    <property type="match status" value="1"/>
</dbReference>
<dbReference type="InterPro" id="IPR013328">
    <property type="entry name" value="6PGD_dom2"/>
</dbReference>
<evidence type="ECO:0000313" key="9">
    <source>
        <dbReference type="Proteomes" id="UP001595880"/>
    </source>
</evidence>
<keyword evidence="2 4" id="KW-0521">NADP</keyword>
<dbReference type="SUPFAM" id="SSF51735">
    <property type="entry name" value="NAD(P)-binding Rossmann-fold domains"/>
    <property type="match status" value="1"/>
</dbReference>
<feature type="domain" description="Ketopantoate reductase N-terminal" evidence="6">
    <location>
        <begin position="3"/>
        <end position="150"/>
    </location>
</feature>
<accession>A0ABV8VVG9</accession>
<dbReference type="InterPro" id="IPR013332">
    <property type="entry name" value="KPR_N"/>
</dbReference>
<dbReference type="EC" id="1.1.1.169" evidence="4"/>
<protein>
    <recommendedName>
        <fullName evidence="4">2-dehydropantoate 2-reductase</fullName>
        <ecNumber evidence="4">1.1.1.169</ecNumber>
    </recommendedName>
    <alternativeName>
        <fullName evidence="4">Ketopantoate reductase</fullName>
    </alternativeName>
</protein>
<keyword evidence="5" id="KW-0175">Coiled coil</keyword>
<keyword evidence="3 4" id="KW-0560">Oxidoreductase</keyword>
<evidence type="ECO:0000259" key="7">
    <source>
        <dbReference type="Pfam" id="PF08546"/>
    </source>
</evidence>
<dbReference type="InterPro" id="IPR051402">
    <property type="entry name" value="KPR-Related"/>
</dbReference>